<evidence type="ECO:0000313" key="3">
    <source>
        <dbReference type="Proteomes" id="UP000199645"/>
    </source>
</evidence>
<reference evidence="2 3" key="1">
    <citation type="submission" date="2016-10" db="EMBL/GenBank/DDBJ databases">
        <authorList>
            <person name="de Groot N.N."/>
        </authorList>
    </citation>
    <scope>NUCLEOTIDE SEQUENCE [LARGE SCALE GENOMIC DNA]</scope>
    <source>
        <strain evidence="2 3">DSM 43019</strain>
    </source>
</reference>
<dbReference type="OrthoDB" id="580992at2"/>
<dbReference type="SUPFAM" id="SSF53328">
    <property type="entry name" value="Formyltransferase"/>
    <property type="match status" value="1"/>
</dbReference>
<gene>
    <name evidence="2" type="ORF">SAMN05421541_11991</name>
</gene>
<feature type="domain" description="Formyl transferase N-terminal" evidence="1">
    <location>
        <begin position="36"/>
        <end position="118"/>
    </location>
</feature>
<dbReference type="InterPro" id="IPR002376">
    <property type="entry name" value="Formyl_transf_N"/>
</dbReference>
<accession>A0A1I2L0Z4</accession>
<dbReference type="PANTHER" id="PTHR43388">
    <property type="entry name" value="HYDROGENASE MATURATION FACTOR HOXX"/>
    <property type="match status" value="1"/>
</dbReference>
<evidence type="ECO:0000313" key="2">
    <source>
        <dbReference type="EMBL" id="SFF72503.1"/>
    </source>
</evidence>
<name>A0A1I2L0Z4_9ACTN</name>
<keyword evidence="3" id="KW-1185">Reference proteome</keyword>
<dbReference type="AlphaFoldDB" id="A0A1I2L0Z4"/>
<dbReference type="CDD" id="cd08650">
    <property type="entry name" value="FMT_core_HypX_N"/>
    <property type="match status" value="1"/>
</dbReference>
<dbReference type="EMBL" id="FONV01000019">
    <property type="protein sequence ID" value="SFF72503.1"/>
    <property type="molecule type" value="Genomic_DNA"/>
</dbReference>
<dbReference type="STRING" id="35752.SAMN05421541_11991"/>
<sequence length="201" mass="21669">MRILLLVSAFNGLSQRAWCALRESGHDVGVLLAGTESEIVHGVRAAAPDLILCPYLKDRVPRQVWHRWRTVIIHPGPVGDRGPSSLDWAISEGVPRWGVTALQAAEEMDAGPIWATRTFDMPAVVPRKSALYNGPVADAAMECLHEVVAKAGDPSFVPAPAATMPAGVPGARLRPLMRQADRAFTWDRPTGSARRDVVVAG</sequence>
<dbReference type="InterPro" id="IPR047180">
    <property type="entry name" value="HoxX-like"/>
</dbReference>
<dbReference type="Pfam" id="PF00551">
    <property type="entry name" value="Formyl_trans_N"/>
    <property type="match status" value="1"/>
</dbReference>
<dbReference type="RefSeq" id="WP_093621067.1">
    <property type="nucleotide sequence ID" value="NZ_BOMT01000074.1"/>
</dbReference>
<dbReference type="InterPro" id="IPR036477">
    <property type="entry name" value="Formyl_transf_N_sf"/>
</dbReference>
<protein>
    <submittedName>
        <fullName evidence="2">Putative two-component system protein, hydrogenase maturation factor HypX/HoxX</fullName>
    </submittedName>
</protein>
<evidence type="ECO:0000259" key="1">
    <source>
        <dbReference type="Pfam" id="PF00551"/>
    </source>
</evidence>
<dbReference type="Proteomes" id="UP000199645">
    <property type="component" value="Unassembled WGS sequence"/>
</dbReference>
<proteinExistence type="predicted"/>
<dbReference type="PANTHER" id="PTHR43388:SF1">
    <property type="entry name" value="HYDROGENASE MATURATION FACTOR HOXX"/>
    <property type="match status" value="1"/>
</dbReference>
<organism evidence="2 3">
    <name type="scientific">Actinoplanes philippinensis</name>
    <dbReference type="NCBI Taxonomy" id="35752"/>
    <lineage>
        <taxon>Bacteria</taxon>
        <taxon>Bacillati</taxon>
        <taxon>Actinomycetota</taxon>
        <taxon>Actinomycetes</taxon>
        <taxon>Micromonosporales</taxon>
        <taxon>Micromonosporaceae</taxon>
        <taxon>Actinoplanes</taxon>
    </lineage>
</organism>
<dbReference type="Gene3D" id="3.40.50.12230">
    <property type="match status" value="1"/>
</dbReference>